<feature type="chain" id="PRO_5004230205" description="Immunoglobulin V-set domain-containing protein" evidence="3">
    <location>
        <begin position="23"/>
        <end position="267"/>
    </location>
</feature>
<dbReference type="FunFam" id="2.60.40.10:FF:003229">
    <property type="entry name" value="T-cell surface antigen CD2"/>
    <property type="match status" value="1"/>
</dbReference>
<protein>
    <recommendedName>
        <fullName evidence="4">Immunoglobulin V-set domain-containing protein</fullName>
    </recommendedName>
</protein>
<feature type="signal peptide" evidence="3">
    <location>
        <begin position="1"/>
        <end position="22"/>
    </location>
</feature>
<gene>
    <name evidence="6" type="primary">Cd2</name>
</gene>
<reference evidence="5" key="4">
    <citation type="journal article" date="2001" name="Nature">
        <title>Functional annotation of a full-length mouse cDNA collection.</title>
        <authorList>
            <consortium name="The RIKEN Genome Exploration Research Group Phase II Team and the FANTOM Consortium"/>
        </authorList>
    </citation>
    <scope>NUCLEOTIDE SEQUENCE</scope>
    <source>
        <strain evidence="5">C57BL/6J</strain>
        <tissue evidence="5">Thymus</tissue>
    </source>
</reference>
<dbReference type="InterPro" id="IPR036179">
    <property type="entry name" value="Ig-like_dom_sf"/>
</dbReference>
<organism evidence="5">
    <name type="scientific">Mus musculus</name>
    <name type="common">Mouse</name>
    <dbReference type="NCBI Taxonomy" id="10090"/>
    <lineage>
        <taxon>Eukaryota</taxon>
        <taxon>Metazoa</taxon>
        <taxon>Chordata</taxon>
        <taxon>Craniata</taxon>
        <taxon>Vertebrata</taxon>
        <taxon>Euteleostomi</taxon>
        <taxon>Mammalia</taxon>
        <taxon>Eutheria</taxon>
        <taxon>Euarchontoglires</taxon>
        <taxon>Glires</taxon>
        <taxon>Rodentia</taxon>
        <taxon>Myomorpha</taxon>
        <taxon>Muroidea</taxon>
        <taxon>Muridae</taxon>
        <taxon>Murinae</taxon>
        <taxon>Mus</taxon>
        <taxon>Mus</taxon>
    </lineage>
</organism>
<keyword evidence="2" id="KW-0472">Membrane</keyword>
<evidence type="ECO:0000313" key="6">
    <source>
        <dbReference type="MGI" id="MGI:88320"/>
    </source>
</evidence>
<feature type="compositionally biased region" description="Basic residues" evidence="1">
    <location>
        <begin position="218"/>
        <end position="229"/>
    </location>
</feature>
<feature type="transmembrane region" description="Helical" evidence="2">
    <location>
        <begin position="125"/>
        <end position="152"/>
    </location>
</feature>
<dbReference type="Pfam" id="PF07686">
    <property type="entry name" value="V-set"/>
    <property type="match status" value="1"/>
</dbReference>
<evidence type="ECO:0000313" key="5">
    <source>
        <dbReference type="EMBL" id="BAE23758.1"/>
    </source>
</evidence>
<reference evidence="5" key="2">
    <citation type="journal article" date="2000" name="Genome Res.">
        <title>Normalization and subtraction of cap-trapper-selected cDNAs to prepare full-length cDNA libraries for rapid discovery of new genes.</title>
        <authorList>
            <person name="Carninci P."/>
            <person name="Shibata Y."/>
            <person name="Hayatsu N."/>
            <person name="Sugahara Y."/>
            <person name="Shibata K."/>
            <person name="Itoh M."/>
            <person name="Konno H."/>
            <person name="Okazaki Y."/>
            <person name="Muramatsu M."/>
            <person name="Hayashizaki Y."/>
        </authorList>
    </citation>
    <scope>NUCLEOTIDE SEQUENCE</scope>
    <source>
        <strain evidence="5">C57BL/6J</strain>
        <tissue evidence="5">Thymus</tissue>
    </source>
</reference>
<evidence type="ECO:0000256" key="1">
    <source>
        <dbReference type="SAM" id="MobiDB-lite"/>
    </source>
</evidence>
<feature type="compositionally biased region" description="Low complexity" evidence="1">
    <location>
        <begin position="187"/>
        <end position="197"/>
    </location>
</feature>
<reference evidence="5" key="8">
    <citation type="journal article" date="2005" name="Science">
        <title>Antisense Transcription in the Mammalian Transcriptome.</title>
        <authorList>
            <consortium name="RIKEN Genome Exploration Research Group and Genome Science Group (Genome Network Project Core Group) and the FANTOM Consortium"/>
        </authorList>
    </citation>
    <scope>NUCLEOTIDE SEQUENCE</scope>
    <source>
        <strain evidence="5">C57BL/6J</strain>
        <tissue evidence="5">Thymus</tissue>
    </source>
</reference>
<evidence type="ECO:0000256" key="2">
    <source>
        <dbReference type="SAM" id="Phobius"/>
    </source>
</evidence>
<dbReference type="SUPFAM" id="SSF48726">
    <property type="entry name" value="Immunoglobulin"/>
    <property type="match status" value="1"/>
</dbReference>
<evidence type="ECO:0000256" key="3">
    <source>
        <dbReference type="SAM" id="SignalP"/>
    </source>
</evidence>
<dbReference type="PRINTS" id="PR01870">
    <property type="entry name" value="CD2ANTIGEN"/>
</dbReference>
<dbReference type="UCSC" id="uc012cuv.1">
    <property type="organism name" value="mouse"/>
</dbReference>
<dbReference type="InterPro" id="IPR013106">
    <property type="entry name" value="Ig_V-set"/>
</dbReference>
<dbReference type="InterPro" id="IPR015632">
    <property type="entry name" value="CD2"/>
</dbReference>
<reference evidence="5" key="6">
    <citation type="submission" date="2004-03" db="EMBL/GenBank/DDBJ databases">
        <authorList>
            <person name="Arakawa T."/>
            <person name="Carninci P."/>
            <person name="Fukuda S."/>
            <person name="Hashizume W."/>
            <person name="Hayashida K."/>
            <person name="Hori F."/>
            <person name="Iida J."/>
            <person name="Imamura K."/>
            <person name="Imotani K."/>
            <person name="Itoh M."/>
            <person name="Kanagawa S."/>
            <person name="Kawai J."/>
            <person name="Kojima M."/>
            <person name="Konno H."/>
            <person name="Murata M."/>
            <person name="Nakamura M."/>
            <person name="Ninomiya N."/>
            <person name="Nishiyori H."/>
            <person name="Nomura K."/>
            <person name="Ohno M."/>
            <person name="Sakazume N."/>
            <person name="Sano H."/>
            <person name="Sasaki D."/>
            <person name="Shibata K."/>
            <person name="Shiraki T."/>
            <person name="Tagami M."/>
            <person name="Tagami Y."/>
            <person name="Waki K."/>
            <person name="Watahiki A."/>
            <person name="Muramatsu M."/>
            <person name="Hayashizaki Y."/>
        </authorList>
    </citation>
    <scope>NUCLEOTIDE SEQUENCE</scope>
    <source>
        <strain evidence="5">C57BL/6J</strain>
        <tissue evidence="5">Thymus</tissue>
    </source>
</reference>
<accession>Q3UU70</accession>
<proteinExistence type="evidence at transcript level"/>
<feature type="domain" description="Immunoglobulin V-set" evidence="4">
    <location>
        <begin position="25"/>
        <end position="120"/>
    </location>
</feature>
<feature type="compositionally biased region" description="Basic and acidic residues" evidence="1">
    <location>
        <begin position="161"/>
        <end position="170"/>
    </location>
</feature>
<keyword evidence="3" id="KW-0732">Signal</keyword>
<sequence length="267" mass="29643">MKCKFLGSFFLLFSLSGKGADCRDNETIWGVLGHGITLNIPNFQMTDDIDEVRWVRRGTLVAEFKRKKPPFLISETYEVLANGSLKIKKPMMRNDSGTYNVMVYGTNGMTRLEKDLDVRILEKGLSFYVTVGVGAGGLLLVLLVALFIFCICKRRKRNRRRKDEELEIKASRTSTVERGPKPHSTPAAAAQNSVALQAPPPPGHHLQTPGHRPLPPGHRTREHQQKKRPPPSGTQIHQQKGPPLPRPRVQPKPPCGSGDGVSLPPPN</sequence>
<feature type="compositionally biased region" description="Pro residues" evidence="1">
    <location>
        <begin position="242"/>
        <end position="254"/>
    </location>
</feature>
<dbReference type="Gene3D" id="2.60.40.10">
    <property type="entry name" value="Immunoglobulins"/>
    <property type="match status" value="1"/>
</dbReference>
<reference evidence="5" key="1">
    <citation type="journal article" date="1999" name="Methods Enzymol.">
        <title>High-efficiency full-length cDNA cloning.</title>
        <authorList>
            <person name="Carninci P."/>
            <person name="Hayashizaki Y."/>
        </authorList>
    </citation>
    <scope>NUCLEOTIDE SEQUENCE</scope>
    <source>
        <strain evidence="5">C57BL/6J</strain>
        <tissue evidence="5">Thymus</tissue>
    </source>
</reference>
<evidence type="ECO:0000259" key="4">
    <source>
        <dbReference type="Pfam" id="PF07686"/>
    </source>
</evidence>
<dbReference type="EMBL" id="AK138728">
    <property type="protein sequence ID" value="BAE23758.1"/>
    <property type="molecule type" value="mRNA"/>
</dbReference>
<name>Q3UU70_MOUSE</name>
<reference evidence="5" key="5">
    <citation type="journal article" date="2002" name="Nature">
        <title>Analysis of the mouse transcriptome based on functional annotation of 60,770 full-length cDNAs.</title>
        <authorList>
            <consortium name="The FANTOM Consortium and the RIKEN Genome Exploration Research Group Phase I and II Team"/>
        </authorList>
    </citation>
    <scope>NUCLEOTIDE SEQUENCE</scope>
    <source>
        <strain evidence="5">C57BL/6J</strain>
        <tissue evidence="5">Thymus</tissue>
    </source>
</reference>
<dbReference type="MGI" id="MGI:88320">
    <property type="gene designation" value="Cd2"/>
</dbReference>
<reference evidence="5" key="3">
    <citation type="journal article" date="2000" name="Genome Res.">
        <title>RIKEN integrated sequence analysis (RISA) system--384-format sequencing pipeline with 384 multicapillary sequencer.</title>
        <authorList>
            <person name="Shibata K."/>
            <person name="Itoh M."/>
            <person name="Aizawa K."/>
            <person name="Nagaoka S."/>
            <person name="Sasaki N."/>
            <person name="Carninci P."/>
            <person name="Konno H."/>
            <person name="Akiyama J."/>
            <person name="Nishi K."/>
            <person name="Kitsunai T."/>
            <person name="Tashiro H."/>
            <person name="Itoh M."/>
            <person name="Sumi N."/>
            <person name="Ishii Y."/>
            <person name="Nakamura S."/>
            <person name="Hazama M."/>
            <person name="Nishine T."/>
            <person name="Harada A."/>
            <person name="Yamamoto R."/>
            <person name="Matsumoto H."/>
            <person name="Sakaguchi S."/>
            <person name="Ikegami T."/>
            <person name="Kashiwagi K."/>
            <person name="Fujiwake S."/>
            <person name="Inoue K."/>
            <person name="Togawa Y."/>
            <person name="Izawa M."/>
            <person name="Ohara E."/>
            <person name="Watahiki M."/>
            <person name="Yoneda Y."/>
            <person name="Ishikawa T."/>
            <person name="Ozawa K."/>
            <person name="Tanaka T."/>
            <person name="Matsuura S."/>
            <person name="Kawai J."/>
            <person name="Okazaki Y."/>
            <person name="Muramatsu M."/>
            <person name="Inoue Y."/>
            <person name="Kira A."/>
            <person name="Hayashizaki Y."/>
        </authorList>
    </citation>
    <scope>NUCLEOTIDE SEQUENCE</scope>
    <source>
        <strain evidence="5">C57BL/6J</strain>
        <tissue evidence="5">Thymus</tissue>
    </source>
</reference>
<dbReference type="AlphaFoldDB" id="Q3UU70"/>
<dbReference type="InterPro" id="IPR013783">
    <property type="entry name" value="Ig-like_fold"/>
</dbReference>
<keyword evidence="2" id="KW-0812">Transmembrane</keyword>
<reference evidence="5" key="7">
    <citation type="journal article" date="2005" name="Science">
        <title>The Transcriptional Landscape of the Mammalian Genome.</title>
        <authorList>
            <consortium name="The FANTOM Consortium"/>
            <consortium name="Riken Genome Exploration Research Group and Genome Science Group (Genome Network Project Core Group)"/>
        </authorList>
    </citation>
    <scope>NUCLEOTIDE SEQUENCE</scope>
    <source>
        <strain evidence="5">C57BL/6J</strain>
        <tissue evidence="5">Thymus</tissue>
    </source>
</reference>
<keyword evidence="2" id="KW-1133">Transmembrane helix</keyword>
<dbReference type="AGR" id="MGI:88320"/>
<feature type="region of interest" description="Disordered" evidence="1">
    <location>
        <begin position="160"/>
        <end position="267"/>
    </location>
</feature>